<accession>A0ABP6ZC66</accession>
<proteinExistence type="predicted"/>
<comment type="caution">
    <text evidence="2">The sequence shown here is derived from an EMBL/GenBank/DDBJ whole genome shotgun (WGS) entry which is preliminary data.</text>
</comment>
<feature type="signal peptide" evidence="1">
    <location>
        <begin position="1"/>
        <end position="24"/>
    </location>
</feature>
<dbReference type="RefSeq" id="WP_345573231.1">
    <property type="nucleotide sequence ID" value="NZ_BAABDQ010000036.1"/>
</dbReference>
<evidence type="ECO:0000313" key="3">
    <source>
        <dbReference type="Proteomes" id="UP001500630"/>
    </source>
</evidence>
<reference evidence="3" key="1">
    <citation type="journal article" date="2019" name="Int. J. Syst. Evol. Microbiol.">
        <title>The Global Catalogue of Microorganisms (GCM) 10K type strain sequencing project: providing services to taxonomists for standard genome sequencing and annotation.</title>
        <authorList>
            <consortium name="The Broad Institute Genomics Platform"/>
            <consortium name="The Broad Institute Genome Sequencing Center for Infectious Disease"/>
            <person name="Wu L."/>
            <person name="Ma J."/>
        </authorList>
    </citation>
    <scope>NUCLEOTIDE SEQUENCE [LARGE SCALE GENOMIC DNA]</scope>
    <source>
        <strain evidence="3">JCM 17326</strain>
    </source>
</reference>
<dbReference type="Proteomes" id="UP001500630">
    <property type="component" value="Unassembled WGS sequence"/>
</dbReference>
<protein>
    <submittedName>
        <fullName evidence="2">Uncharacterized protein</fullName>
    </submittedName>
</protein>
<evidence type="ECO:0000256" key="1">
    <source>
        <dbReference type="SAM" id="SignalP"/>
    </source>
</evidence>
<name>A0ABP6ZC66_9ACTN</name>
<organism evidence="2 3">
    <name type="scientific">Nonomuraea rosea</name>
    <dbReference type="NCBI Taxonomy" id="638574"/>
    <lineage>
        <taxon>Bacteria</taxon>
        <taxon>Bacillati</taxon>
        <taxon>Actinomycetota</taxon>
        <taxon>Actinomycetes</taxon>
        <taxon>Streptosporangiales</taxon>
        <taxon>Streptosporangiaceae</taxon>
        <taxon>Nonomuraea</taxon>
    </lineage>
</organism>
<keyword evidence="3" id="KW-1185">Reference proteome</keyword>
<feature type="chain" id="PRO_5045163873" evidence="1">
    <location>
        <begin position="25"/>
        <end position="279"/>
    </location>
</feature>
<gene>
    <name evidence="2" type="ORF">GCM10022419_101680</name>
</gene>
<dbReference type="EMBL" id="BAABDQ010000036">
    <property type="protein sequence ID" value="GAA3601137.1"/>
    <property type="molecule type" value="Genomic_DNA"/>
</dbReference>
<evidence type="ECO:0000313" key="2">
    <source>
        <dbReference type="EMBL" id="GAA3601137.1"/>
    </source>
</evidence>
<keyword evidence="1" id="KW-0732">Signal</keyword>
<sequence length="279" mass="30124">MKRTVVGVILIAGLAQLVAAPAQAASATNPVTELRSALIRGKGVNIVSTAKVDHGRGVYYTLSLDGTMGFGPQGEIASDTSQRLQYSKAVKSALKEFDMAEDAALEETPLRVISSGYDDYVSGPRFADALPQGTNWVRYPHTDLPASNPLLEVLEPATLKALLAHRTSWRGGVVKGMIKADKLVKVSGSFASRFRGYSWSKPVSTISYTLRLSTAGLVERVTAKGVMHHWKGSVLRVDADTRYSAWGRQVTVAVPLEGEVLDQEQLEGKVPYQVPGAWN</sequence>